<dbReference type="EMBL" id="FSRC01000002">
    <property type="protein sequence ID" value="SIO06027.1"/>
    <property type="molecule type" value="Genomic_DNA"/>
</dbReference>
<evidence type="ECO:0000256" key="1">
    <source>
        <dbReference type="SAM" id="Phobius"/>
    </source>
</evidence>
<keyword evidence="3" id="KW-1185">Reference proteome</keyword>
<sequence length="83" mass="10154">MERKTRFQRSFTPHIKFWSKITLPGAIFWTFGYYSIKHRTFSSDFLKDSDFYLIFFALLIVWSIGNYYFIYKPNLGQNKKNEF</sequence>
<dbReference type="AlphaFoldDB" id="A0A1N6GEX2"/>
<name>A0A1N6GEX2_9BACT</name>
<feature type="transmembrane region" description="Helical" evidence="1">
    <location>
        <begin position="21"/>
        <end position="36"/>
    </location>
</feature>
<organism evidence="2 3">
    <name type="scientific">Algoriphagus halophilus</name>
    <dbReference type="NCBI Taxonomy" id="226505"/>
    <lineage>
        <taxon>Bacteria</taxon>
        <taxon>Pseudomonadati</taxon>
        <taxon>Bacteroidota</taxon>
        <taxon>Cytophagia</taxon>
        <taxon>Cytophagales</taxon>
        <taxon>Cyclobacteriaceae</taxon>
        <taxon>Algoriphagus</taxon>
    </lineage>
</organism>
<dbReference type="STRING" id="226505.SAMN05444394_3189"/>
<gene>
    <name evidence="2" type="ORF">SAMN05444394_3189</name>
</gene>
<protein>
    <submittedName>
        <fullName evidence="2">Uncharacterized protein</fullName>
    </submittedName>
</protein>
<dbReference type="Proteomes" id="UP000185221">
    <property type="component" value="Unassembled WGS sequence"/>
</dbReference>
<keyword evidence="1" id="KW-0812">Transmembrane</keyword>
<evidence type="ECO:0000313" key="3">
    <source>
        <dbReference type="Proteomes" id="UP000185221"/>
    </source>
</evidence>
<feature type="transmembrane region" description="Helical" evidence="1">
    <location>
        <begin position="51"/>
        <end position="70"/>
    </location>
</feature>
<evidence type="ECO:0000313" key="2">
    <source>
        <dbReference type="EMBL" id="SIO06027.1"/>
    </source>
</evidence>
<reference evidence="3" key="1">
    <citation type="submission" date="2016-11" db="EMBL/GenBank/DDBJ databases">
        <authorList>
            <person name="Varghese N."/>
            <person name="Submissions S."/>
        </authorList>
    </citation>
    <scope>NUCLEOTIDE SEQUENCE [LARGE SCALE GENOMIC DNA]</scope>
    <source>
        <strain evidence="3">DSM 15292</strain>
    </source>
</reference>
<accession>A0A1N6GEX2</accession>
<keyword evidence="1" id="KW-1133">Transmembrane helix</keyword>
<keyword evidence="1" id="KW-0472">Membrane</keyword>
<proteinExistence type="predicted"/>